<sequence>MGYRRHVGRRLIVQLDGETLDGVLERTDRRTLTLRETSIVAGDRRTPVDGLVIVERARIAWTQVP</sequence>
<dbReference type="EMBL" id="JBIASD010000052">
    <property type="protein sequence ID" value="MFF3671697.1"/>
    <property type="molecule type" value="Genomic_DNA"/>
</dbReference>
<protein>
    <submittedName>
        <fullName evidence="1">Uncharacterized protein</fullName>
    </submittedName>
</protein>
<reference evidence="1 2" key="1">
    <citation type="submission" date="2024-10" db="EMBL/GenBank/DDBJ databases">
        <title>The Natural Products Discovery Center: Release of the First 8490 Sequenced Strains for Exploring Actinobacteria Biosynthetic Diversity.</title>
        <authorList>
            <person name="Kalkreuter E."/>
            <person name="Kautsar S.A."/>
            <person name="Yang D."/>
            <person name="Bader C.D."/>
            <person name="Teijaro C.N."/>
            <person name="Fluegel L."/>
            <person name="Davis C.M."/>
            <person name="Simpson J.R."/>
            <person name="Lauterbach L."/>
            <person name="Steele A.D."/>
            <person name="Gui C."/>
            <person name="Meng S."/>
            <person name="Li G."/>
            <person name="Viehrig K."/>
            <person name="Ye F."/>
            <person name="Su P."/>
            <person name="Kiefer A.F."/>
            <person name="Nichols A."/>
            <person name="Cepeda A.J."/>
            <person name="Yan W."/>
            <person name="Fan B."/>
            <person name="Jiang Y."/>
            <person name="Adhikari A."/>
            <person name="Zheng C.-J."/>
            <person name="Schuster L."/>
            <person name="Cowan T.M."/>
            <person name="Smanski M.J."/>
            <person name="Chevrette M.G."/>
            <person name="De Carvalho L.P.S."/>
            <person name="Shen B."/>
        </authorList>
    </citation>
    <scope>NUCLEOTIDE SEQUENCE [LARGE SCALE GENOMIC DNA]</scope>
    <source>
        <strain evidence="1 2">NPDC002173</strain>
    </source>
</reference>
<keyword evidence="2" id="KW-1185">Reference proteome</keyword>
<proteinExistence type="predicted"/>
<evidence type="ECO:0000313" key="2">
    <source>
        <dbReference type="Proteomes" id="UP001602013"/>
    </source>
</evidence>
<accession>A0ABW6T3R4</accession>
<name>A0ABW6T3R4_9ACTN</name>
<evidence type="ECO:0000313" key="1">
    <source>
        <dbReference type="EMBL" id="MFF3671697.1"/>
    </source>
</evidence>
<dbReference type="Proteomes" id="UP001602013">
    <property type="component" value="Unassembled WGS sequence"/>
</dbReference>
<comment type="caution">
    <text evidence="1">The sequence shown here is derived from an EMBL/GenBank/DDBJ whole genome shotgun (WGS) entry which is preliminary data.</text>
</comment>
<dbReference type="RefSeq" id="WP_387417864.1">
    <property type="nucleotide sequence ID" value="NZ_JBIASD010000052.1"/>
</dbReference>
<gene>
    <name evidence="1" type="ORF">ACFYXI_39550</name>
</gene>
<organism evidence="1 2">
    <name type="scientific">Microtetraspora malaysiensis</name>
    <dbReference type="NCBI Taxonomy" id="161358"/>
    <lineage>
        <taxon>Bacteria</taxon>
        <taxon>Bacillati</taxon>
        <taxon>Actinomycetota</taxon>
        <taxon>Actinomycetes</taxon>
        <taxon>Streptosporangiales</taxon>
        <taxon>Streptosporangiaceae</taxon>
        <taxon>Microtetraspora</taxon>
    </lineage>
</organism>